<dbReference type="KEGG" id="amob:HG15A2_41250"/>
<comment type="similarity">
    <text evidence="1">Belongs to the YciI family.</text>
</comment>
<dbReference type="Gene3D" id="3.30.70.1060">
    <property type="entry name" value="Dimeric alpha+beta barrel"/>
    <property type="match status" value="1"/>
</dbReference>
<dbReference type="OrthoDB" id="9807535at2"/>
<evidence type="ECO:0000256" key="1">
    <source>
        <dbReference type="ARBA" id="ARBA00007689"/>
    </source>
</evidence>
<organism evidence="3 4">
    <name type="scientific">Adhaeretor mobilis</name>
    <dbReference type="NCBI Taxonomy" id="1930276"/>
    <lineage>
        <taxon>Bacteria</taxon>
        <taxon>Pseudomonadati</taxon>
        <taxon>Planctomycetota</taxon>
        <taxon>Planctomycetia</taxon>
        <taxon>Pirellulales</taxon>
        <taxon>Lacipirellulaceae</taxon>
        <taxon>Adhaeretor</taxon>
    </lineage>
</organism>
<evidence type="ECO:0000259" key="2">
    <source>
        <dbReference type="Pfam" id="PF03795"/>
    </source>
</evidence>
<dbReference type="Proteomes" id="UP000319852">
    <property type="component" value="Chromosome"/>
</dbReference>
<dbReference type="PANTHER" id="PTHR35174:SF3">
    <property type="entry name" value="BLL7171 PROTEIN"/>
    <property type="match status" value="1"/>
</dbReference>
<accession>A0A517N0X8</accession>
<dbReference type="Pfam" id="PF03795">
    <property type="entry name" value="YCII"/>
    <property type="match status" value="1"/>
</dbReference>
<dbReference type="PANTHER" id="PTHR35174">
    <property type="entry name" value="BLL7171 PROTEIN-RELATED"/>
    <property type="match status" value="1"/>
</dbReference>
<name>A0A517N0X8_9BACT</name>
<dbReference type="EMBL" id="CP036263">
    <property type="protein sequence ID" value="QDT00783.1"/>
    <property type="molecule type" value="Genomic_DNA"/>
</dbReference>
<feature type="domain" description="YCII-related" evidence="2">
    <location>
        <begin position="1"/>
        <end position="111"/>
    </location>
</feature>
<sequence>MKFICLGYADHSKFAAMSEQEMQSVMEECMAYDDVLRQGGHFAGGNALEDAAKAVTLRFRDGNIQATDGPYAETKEQIGGILILEADNMEHAVELMSKHPGVRIGPFEIRPTDETIDKMVAQRDAAFMERKS</sequence>
<keyword evidence="4" id="KW-1185">Reference proteome</keyword>
<gene>
    <name evidence="3" type="ORF">HG15A2_41250</name>
</gene>
<dbReference type="InterPro" id="IPR005545">
    <property type="entry name" value="YCII"/>
</dbReference>
<reference evidence="3 4" key="1">
    <citation type="submission" date="2019-02" db="EMBL/GenBank/DDBJ databases">
        <title>Deep-cultivation of Planctomycetes and their phenomic and genomic characterization uncovers novel biology.</title>
        <authorList>
            <person name="Wiegand S."/>
            <person name="Jogler M."/>
            <person name="Boedeker C."/>
            <person name="Pinto D."/>
            <person name="Vollmers J."/>
            <person name="Rivas-Marin E."/>
            <person name="Kohn T."/>
            <person name="Peeters S.H."/>
            <person name="Heuer A."/>
            <person name="Rast P."/>
            <person name="Oberbeckmann S."/>
            <person name="Bunk B."/>
            <person name="Jeske O."/>
            <person name="Meyerdierks A."/>
            <person name="Storesund J.E."/>
            <person name="Kallscheuer N."/>
            <person name="Luecker S."/>
            <person name="Lage O.M."/>
            <person name="Pohl T."/>
            <person name="Merkel B.J."/>
            <person name="Hornburger P."/>
            <person name="Mueller R.-W."/>
            <person name="Bruemmer F."/>
            <person name="Labrenz M."/>
            <person name="Spormann A.M."/>
            <person name="Op den Camp H."/>
            <person name="Overmann J."/>
            <person name="Amann R."/>
            <person name="Jetten M.S.M."/>
            <person name="Mascher T."/>
            <person name="Medema M.H."/>
            <person name="Devos D.P."/>
            <person name="Kaster A.-K."/>
            <person name="Ovreas L."/>
            <person name="Rohde M."/>
            <person name="Galperin M.Y."/>
            <person name="Jogler C."/>
        </authorList>
    </citation>
    <scope>NUCLEOTIDE SEQUENCE [LARGE SCALE GENOMIC DNA]</scope>
    <source>
        <strain evidence="3 4">HG15A2</strain>
    </source>
</reference>
<protein>
    <submittedName>
        <fullName evidence="3">YCII-related domain protein</fullName>
    </submittedName>
</protein>
<evidence type="ECO:0000313" key="4">
    <source>
        <dbReference type="Proteomes" id="UP000319852"/>
    </source>
</evidence>
<dbReference type="RefSeq" id="WP_145062500.1">
    <property type="nucleotide sequence ID" value="NZ_CP036263.1"/>
</dbReference>
<proteinExistence type="inferred from homology"/>
<dbReference type="AlphaFoldDB" id="A0A517N0X8"/>
<evidence type="ECO:0000313" key="3">
    <source>
        <dbReference type="EMBL" id="QDT00783.1"/>
    </source>
</evidence>
<dbReference type="SUPFAM" id="SSF54909">
    <property type="entry name" value="Dimeric alpha+beta barrel"/>
    <property type="match status" value="1"/>
</dbReference>
<dbReference type="InterPro" id="IPR011008">
    <property type="entry name" value="Dimeric_a/b-barrel"/>
</dbReference>